<feature type="domain" description="CBM6" evidence="5">
    <location>
        <begin position="196"/>
        <end position="321"/>
    </location>
</feature>
<accession>A0A368WDH2</accession>
<dbReference type="InterPro" id="IPR013785">
    <property type="entry name" value="Aldolase_TIM"/>
</dbReference>
<protein>
    <submittedName>
        <fullName evidence="6">Carbohydrate-binding protein with CBM35 doain</fullName>
    </submittedName>
</protein>
<dbReference type="Pfam" id="PF16990">
    <property type="entry name" value="CBM_35"/>
    <property type="match status" value="1"/>
</dbReference>
<evidence type="ECO:0000256" key="1">
    <source>
        <dbReference type="ARBA" id="ARBA00009743"/>
    </source>
</evidence>
<dbReference type="SUPFAM" id="SSF49785">
    <property type="entry name" value="Galactose-binding domain-like"/>
    <property type="match status" value="2"/>
</dbReference>
<comment type="caution">
    <text evidence="6">The sequence shown here is derived from an EMBL/GenBank/DDBJ whole genome shotgun (WGS) entry which is preliminary data.</text>
</comment>
<dbReference type="InterPro" id="IPR002241">
    <property type="entry name" value="Glyco_hydro_27"/>
</dbReference>
<organism evidence="6 7">
    <name type="scientific">Paenibacillus prosopidis</name>
    <dbReference type="NCBI Taxonomy" id="630520"/>
    <lineage>
        <taxon>Bacteria</taxon>
        <taxon>Bacillati</taxon>
        <taxon>Bacillota</taxon>
        <taxon>Bacilli</taxon>
        <taxon>Bacillales</taxon>
        <taxon>Paenibacillaceae</taxon>
        <taxon>Paenibacillus</taxon>
    </lineage>
</organism>
<evidence type="ECO:0000313" key="7">
    <source>
        <dbReference type="Proteomes" id="UP000252415"/>
    </source>
</evidence>
<dbReference type="OrthoDB" id="1031955at2"/>
<sequence>MAKRSKLRFARGWLVLLAAFLVTQSIYLSPWRGGDGQVEAAGTVSEETVEAESAAVAAEGYSFEAEAEGNALSGNAERKTCAEATQCSGGSIVGGLWAGSSLTMNGIDVEESGVYTMTVHYISGDPRSFAVSVNGSAGDHYDLPRTANWETLGTYAIEIELQAGANTISFDDESGYSPDIDRIVLVQGAGEPGEPSGYEAEASVNVRTGNASVSGCQPETGCSGGLKVGNLWGGSTLHFRDVAAEEAGVYTLSVSYISGDPRPVSIAVNDGPSENYAFPKTADWDTLGVFSVEVELQAGMNTITFDDDGGWSPDIDKIELAKEGGPGEDPGPIDDIGLIGGVIGSAKHGSINVSAHEKGAVFSTKSYSITYNTESGLAVYAWDGKTMVMGAYATAQLDEQLLDSRKYGEHLFKLSEVAKVKDGHGQGIRVTIENRSEGLPTMKQIYQLYEDQPYFLVSQQVVSGTSVSASDIAPLVVNAAGGVDIGSYGDNRVLITPFDNDMWSRYQARTINTALNNNNYVSSEMTAIYDNVSRGGLVIGSVTHDTWKTGIYWSGSNDRLNKLKVYGGFTSQTSTHDTLPHGKVSGTTIASPQIAVGYYDDYRSGLTSYGEANAAVAPPLKFKRGVPSGVPVGWNSWGAYESSLSYDKVVSVSNFFKENLQKTFSNKGTVYINMDSYWDNLTDQQLRDAVKIIRNNGQKAGIYYGPFVYWGENMSQPVEGTDGKYTYGDIILRGADGNPLPKVDGAYAIDPTHLGSKQRVEYIFKKFIDYGFEYIKIDFLSHGSFEGQHYDPKAQTGIQAYNQGMAHINNVLGGRMFISASIAPLFPSQYAHARRISCDIDGSLGRTEYQLNNLTYGWWQNGTIYRYTDPDYMTLAKGGSYNASQTRVNAAAISGTVFMSSDDVNDAAAQQLMKSLLTNKSVNEIATIGKAFQPVEGNTGTAAADVFMLKDKDDYYVAIFNYDNEATVKSIDLARALGVNPTTKVQLTDAWTGAKLEAKGTLEVSLEGAQSKLYKVTVER</sequence>
<dbReference type="Gene3D" id="3.20.20.70">
    <property type="entry name" value="Aldolase class I"/>
    <property type="match status" value="1"/>
</dbReference>
<dbReference type="InterPro" id="IPR013780">
    <property type="entry name" value="Glyco_hydro_b"/>
</dbReference>
<evidence type="ECO:0000256" key="3">
    <source>
        <dbReference type="ARBA" id="ARBA00022801"/>
    </source>
</evidence>
<dbReference type="AlphaFoldDB" id="A0A368WDH2"/>
<keyword evidence="2" id="KW-0732">Signal</keyword>
<comment type="similarity">
    <text evidence="1">Belongs to the glycosyl hydrolase 27 family.</text>
</comment>
<dbReference type="Gene3D" id="2.60.120.260">
    <property type="entry name" value="Galactose-binding domain-like"/>
    <property type="match status" value="2"/>
</dbReference>
<dbReference type="SUPFAM" id="SSF51445">
    <property type="entry name" value="(Trans)glycosidases"/>
    <property type="match status" value="1"/>
</dbReference>
<evidence type="ECO:0000256" key="4">
    <source>
        <dbReference type="ARBA" id="ARBA00023295"/>
    </source>
</evidence>
<dbReference type="EMBL" id="QPJD01000001">
    <property type="protein sequence ID" value="RCW51754.1"/>
    <property type="molecule type" value="Genomic_DNA"/>
</dbReference>
<dbReference type="InterPro" id="IPR008979">
    <property type="entry name" value="Galactose-bd-like_sf"/>
</dbReference>
<dbReference type="Gene3D" id="2.60.40.1180">
    <property type="entry name" value="Golgi alpha-mannosidase II"/>
    <property type="match status" value="1"/>
</dbReference>
<dbReference type="PANTHER" id="PTHR11452">
    <property type="entry name" value="ALPHA-GALACTOSIDASE/ALPHA-N-ACETYLGALACTOSAMINIDASE"/>
    <property type="match status" value="1"/>
</dbReference>
<dbReference type="InterPro" id="IPR017853">
    <property type="entry name" value="GH"/>
</dbReference>
<proteinExistence type="inferred from homology"/>
<name>A0A368WDH2_9BACL</name>
<keyword evidence="4" id="KW-0326">Glycosidase</keyword>
<dbReference type="InterPro" id="IPR005084">
    <property type="entry name" value="CBM6"/>
</dbReference>
<dbReference type="Proteomes" id="UP000252415">
    <property type="component" value="Unassembled WGS sequence"/>
</dbReference>
<evidence type="ECO:0000313" key="6">
    <source>
        <dbReference type="EMBL" id="RCW51754.1"/>
    </source>
</evidence>
<dbReference type="PANTHER" id="PTHR11452:SF75">
    <property type="entry name" value="ALPHA-GALACTOSIDASE MEL1"/>
    <property type="match status" value="1"/>
</dbReference>
<keyword evidence="3" id="KW-0378">Hydrolase</keyword>
<dbReference type="PROSITE" id="PS51175">
    <property type="entry name" value="CBM6"/>
    <property type="match status" value="2"/>
</dbReference>
<reference evidence="6 7" key="1">
    <citation type="submission" date="2018-07" db="EMBL/GenBank/DDBJ databases">
        <title>Genomic Encyclopedia of Type Strains, Phase III (KMG-III): the genomes of soil and plant-associated and newly described type strains.</title>
        <authorList>
            <person name="Whitman W."/>
        </authorList>
    </citation>
    <scope>NUCLEOTIDE SEQUENCE [LARGE SCALE GENOMIC DNA]</scope>
    <source>
        <strain evidence="6 7">CECT 7506</strain>
    </source>
</reference>
<feature type="domain" description="CBM6" evidence="5">
    <location>
        <begin position="63"/>
        <end position="186"/>
    </location>
</feature>
<dbReference type="GO" id="GO:0030246">
    <property type="term" value="F:carbohydrate binding"/>
    <property type="evidence" value="ECO:0007669"/>
    <property type="project" value="InterPro"/>
</dbReference>
<dbReference type="RefSeq" id="WP_114378021.1">
    <property type="nucleotide sequence ID" value="NZ_QPJD01000001.1"/>
</dbReference>
<evidence type="ECO:0000259" key="5">
    <source>
        <dbReference type="PROSITE" id="PS51175"/>
    </source>
</evidence>
<dbReference type="Pfam" id="PF17801">
    <property type="entry name" value="Melibiase_C"/>
    <property type="match status" value="1"/>
</dbReference>
<dbReference type="InterPro" id="IPR041233">
    <property type="entry name" value="Melibiase_C"/>
</dbReference>
<keyword evidence="7" id="KW-1185">Reference proteome</keyword>
<dbReference type="GO" id="GO:0005975">
    <property type="term" value="P:carbohydrate metabolic process"/>
    <property type="evidence" value="ECO:0007669"/>
    <property type="project" value="InterPro"/>
</dbReference>
<dbReference type="GO" id="GO:0004553">
    <property type="term" value="F:hydrolase activity, hydrolyzing O-glycosyl compounds"/>
    <property type="evidence" value="ECO:0007669"/>
    <property type="project" value="InterPro"/>
</dbReference>
<dbReference type="CDD" id="cd04081">
    <property type="entry name" value="CBM35_galactosidase-like"/>
    <property type="match status" value="2"/>
</dbReference>
<evidence type="ECO:0000256" key="2">
    <source>
        <dbReference type="ARBA" id="ARBA00022729"/>
    </source>
</evidence>
<gene>
    <name evidence="6" type="ORF">DFP97_10196</name>
</gene>